<keyword evidence="2" id="KW-1185">Reference proteome</keyword>
<evidence type="ECO:0000313" key="1">
    <source>
        <dbReference type="EMBL" id="OJJ85943.1"/>
    </source>
</evidence>
<proteinExistence type="predicted"/>
<dbReference type="EMBL" id="KV878893">
    <property type="protein sequence ID" value="OJJ85943.1"/>
    <property type="molecule type" value="Genomic_DNA"/>
</dbReference>
<dbReference type="VEuPathDB" id="FungiDB:ASPGLDRAFT_1294296"/>
<dbReference type="GeneID" id="34457152"/>
<reference evidence="2" key="1">
    <citation type="journal article" date="2017" name="Genome Biol.">
        <title>Comparative genomics reveals high biological diversity and specific adaptations in the industrially and medically important fungal genus Aspergillus.</title>
        <authorList>
            <person name="de Vries R.P."/>
            <person name="Riley R."/>
            <person name="Wiebenga A."/>
            <person name="Aguilar-Osorio G."/>
            <person name="Amillis S."/>
            <person name="Uchima C.A."/>
            <person name="Anderluh G."/>
            <person name="Asadollahi M."/>
            <person name="Askin M."/>
            <person name="Barry K."/>
            <person name="Battaglia E."/>
            <person name="Bayram O."/>
            <person name="Benocci T."/>
            <person name="Braus-Stromeyer S.A."/>
            <person name="Caldana C."/>
            <person name="Canovas D."/>
            <person name="Cerqueira G.C."/>
            <person name="Chen F."/>
            <person name="Chen W."/>
            <person name="Choi C."/>
            <person name="Clum A."/>
            <person name="Dos Santos R.A."/>
            <person name="Damasio A.R."/>
            <person name="Diallinas G."/>
            <person name="Emri T."/>
            <person name="Fekete E."/>
            <person name="Flipphi M."/>
            <person name="Freyberg S."/>
            <person name="Gallo A."/>
            <person name="Gournas C."/>
            <person name="Habgood R."/>
            <person name="Hainaut M."/>
            <person name="Harispe M.L."/>
            <person name="Henrissat B."/>
            <person name="Hilden K.S."/>
            <person name="Hope R."/>
            <person name="Hossain A."/>
            <person name="Karabika E."/>
            <person name="Karaffa L."/>
            <person name="Karanyi Z."/>
            <person name="Krasevec N."/>
            <person name="Kuo A."/>
            <person name="Kusch H."/>
            <person name="LaButti K."/>
            <person name="Lagendijk E.L."/>
            <person name="Lapidus A."/>
            <person name="Levasseur A."/>
            <person name="Lindquist E."/>
            <person name="Lipzen A."/>
            <person name="Logrieco A.F."/>
            <person name="MacCabe A."/>
            <person name="Maekelae M.R."/>
            <person name="Malavazi I."/>
            <person name="Melin P."/>
            <person name="Meyer V."/>
            <person name="Mielnichuk N."/>
            <person name="Miskei M."/>
            <person name="Molnar A.P."/>
            <person name="Mule G."/>
            <person name="Ngan C.Y."/>
            <person name="Orejas M."/>
            <person name="Orosz E."/>
            <person name="Ouedraogo J.P."/>
            <person name="Overkamp K.M."/>
            <person name="Park H.-S."/>
            <person name="Perrone G."/>
            <person name="Piumi F."/>
            <person name="Punt P.J."/>
            <person name="Ram A.F."/>
            <person name="Ramon A."/>
            <person name="Rauscher S."/>
            <person name="Record E."/>
            <person name="Riano-Pachon D.M."/>
            <person name="Robert V."/>
            <person name="Roehrig J."/>
            <person name="Ruller R."/>
            <person name="Salamov A."/>
            <person name="Salih N.S."/>
            <person name="Samson R.A."/>
            <person name="Sandor E."/>
            <person name="Sanguinetti M."/>
            <person name="Schuetze T."/>
            <person name="Sepcic K."/>
            <person name="Shelest E."/>
            <person name="Sherlock G."/>
            <person name="Sophianopoulou V."/>
            <person name="Squina F.M."/>
            <person name="Sun H."/>
            <person name="Susca A."/>
            <person name="Todd R.B."/>
            <person name="Tsang A."/>
            <person name="Unkles S.E."/>
            <person name="van de Wiele N."/>
            <person name="van Rossen-Uffink D."/>
            <person name="Oliveira J.V."/>
            <person name="Vesth T.C."/>
            <person name="Visser J."/>
            <person name="Yu J.-H."/>
            <person name="Zhou M."/>
            <person name="Andersen M.R."/>
            <person name="Archer D.B."/>
            <person name="Baker S.E."/>
            <person name="Benoit I."/>
            <person name="Brakhage A.A."/>
            <person name="Braus G.H."/>
            <person name="Fischer R."/>
            <person name="Frisvad J.C."/>
            <person name="Goldman G.H."/>
            <person name="Houbraken J."/>
            <person name="Oakley B."/>
            <person name="Pocsi I."/>
            <person name="Scazzocchio C."/>
            <person name="Seiboth B."/>
            <person name="vanKuyk P.A."/>
            <person name="Wortman J."/>
            <person name="Dyer P.S."/>
            <person name="Grigoriev I.V."/>
        </authorList>
    </citation>
    <scope>NUCLEOTIDE SEQUENCE [LARGE SCALE GENOMIC DNA]</scope>
    <source>
        <strain evidence="2">CBS 516.65</strain>
    </source>
</reference>
<dbReference type="Proteomes" id="UP000184300">
    <property type="component" value="Unassembled WGS sequence"/>
</dbReference>
<dbReference type="RefSeq" id="XP_022402637.1">
    <property type="nucleotide sequence ID" value="XM_022540891.1"/>
</dbReference>
<dbReference type="AlphaFoldDB" id="A0A1L9VPU5"/>
<dbReference type="OrthoDB" id="5427059at2759"/>
<gene>
    <name evidence="1" type="ORF">ASPGLDRAFT_1294296</name>
</gene>
<sequence length="199" mass="23492">MKPAFKEVAETDSSWVSFFMASETSPGLDSFVQQYHLSRGLEHIKRFFDANTFEKRRAVLTGSHNQQSHFSFMSNIMREAHEYDDISITLNQMNTDDEAELVRRPWYAEEPDTGPEKVWRWALADQDSSAFEFGLPQGPAREWAYVLWDHERLEEWGAFAKPFKFMNKQECEDLWERQKQDEHLALEQVAHTLKLPVWD</sequence>
<evidence type="ECO:0000313" key="2">
    <source>
        <dbReference type="Proteomes" id="UP000184300"/>
    </source>
</evidence>
<name>A0A1L9VPU5_ASPGL</name>
<protein>
    <submittedName>
        <fullName evidence="1">Uncharacterized protein</fullName>
    </submittedName>
</protein>
<accession>A0A1L9VPU5</accession>
<organism evidence="1 2">
    <name type="scientific">Aspergillus glaucus CBS 516.65</name>
    <dbReference type="NCBI Taxonomy" id="1160497"/>
    <lineage>
        <taxon>Eukaryota</taxon>
        <taxon>Fungi</taxon>
        <taxon>Dikarya</taxon>
        <taxon>Ascomycota</taxon>
        <taxon>Pezizomycotina</taxon>
        <taxon>Eurotiomycetes</taxon>
        <taxon>Eurotiomycetidae</taxon>
        <taxon>Eurotiales</taxon>
        <taxon>Aspergillaceae</taxon>
        <taxon>Aspergillus</taxon>
        <taxon>Aspergillus subgen. Aspergillus</taxon>
    </lineage>
</organism>